<feature type="transmembrane region" description="Helical" evidence="14">
    <location>
        <begin position="363"/>
        <end position="381"/>
    </location>
</feature>
<feature type="transmembrane region" description="Helical" evidence="14">
    <location>
        <begin position="393"/>
        <end position="410"/>
    </location>
</feature>
<evidence type="ECO:0000256" key="7">
    <source>
        <dbReference type="ARBA" id="ARBA00022692"/>
    </source>
</evidence>
<comment type="similarity">
    <text evidence="2">Belongs to the LPG synthase family.</text>
</comment>
<keyword evidence="11" id="KW-0046">Antibiotic resistance</keyword>
<dbReference type="Pfam" id="PF03706">
    <property type="entry name" value="LPG_synthase_TM"/>
    <property type="match status" value="1"/>
</dbReference>
<feature type="transmembrane region" description="Helical" evidence="14">
    <location>
        <begin position="45"/>
        <end position="67"/>
    </location>
</feature>
<proteinExistence type="inferred from homology"/>
<keyword evidence="16" id="KW-0012">Acyltransferase</keyword>
<feature type="transmembrane region" description="Helical" evidence="14">
    <location>
        <begin position="79"/>
        <end position="100"/>
    </location>
</feature>
<name>A0A380A6I9_9GAMM</name>
<organism evidence="16 17">
    <name type="scientific">Shewanella morhuae</name>
    <dbReference type="NCBI Taxonomy" id="365591"/>
    <lineage>
        <taxon>Bacteria</taxon>
        <taxon>Pseudomonadati</taxon>
        <taxon>Pseudomonadota</taxon>
        <taxon>Gammaproteobacteria</taxon>
        <taxon>Alteromonadales</taxon>
        <taxon>Shewanellaceae</taxon>
        <taxon>Shewanella</taxon>
    </lineage>
</organism>
<dbReference type="AlphaFoldDB" id="A0A380A6I9"/>
<evidence type="ECO:0000256" key="8">
    <source>
        <dbReference type="ARBA" id="ARBA00022989"/>
    </source>
</evidence>
<comment type="subcellular location">
    <subcellularLocation>
        <location evidence="1">Cell membrane</location>
        <topology evidence="1">Multi-pass membrane protein</topology>
    </subcellularLocation>
</comment>
<dbReference type="EMBL" id="UGYV01000001">
    <property type="protein sequence ID" value="SUI74387.1"/>
    <property type="molecule type" value="Genomic_DNA"/>
</dbReference>
<keyword evidence="9" id="KW-0443">Lipid metabolism</keyword>
<evidence type="ECO:0000313" key="16">
    <source>
        <dbReference type="EMBL" id="SUI74387.1"/>
    </source>
</evidence>
<dbReference type="PANTHER" id="PTHR34697">
    <property type="entry name" value="PHOSPHATIDYLGLYCEROL LYSYLTRANSFERASE"/>
    <property type="match status" value="1"/>
</dbReference>
<sequence>MGRRVRAFISLAIFTISLFLLYNLEQQYQLNDIIGEIKTLSSFQLLLASFLTVASYMLLSLYDYIAVRNVDATISYRKILPISFLGFTFSNTIGFSLLTGTSIRYKFYSELGLSGNQITQIVISCSVTFFLGLFFICGISLICFPSVPLSELPLPTWLYSLTSLIGVGMLLCVTGYFMIGMLRHKPLNFRGFEITIPHIMTSIKQLLVSSIDWIIVGTLFYSLLPAVDNLGYVQVLSIFFVANALGVLAHVPGGIGVFESVVTVSLSQYLPVEQILGAIIVYRIIYYIIPFLISLTYFVITIARANKDNIVKLNANVAFMRQLLPPLLSVSVFGAGLLLLLSVVNPSIVHKYHWLGELVPLPIVEISSLILSVSSVLLLLLSHGLFKRYENAFLLTKKLLLISMLFIILKGAGWELLFAVGFIYLLIIPCETLFYRKGSVVGIKYSLGWLLSLSAALVLMIWVLFFSYQDVDYDHSLWFTFSPDSHVSRALRGGAVAILIVFGFAIRYFWSRTQLQLPFIDSTSLTAAMEIIDKSPSSHGYLALVQDKSILFNEDKDAFLMYARAGHCWVVMGDPIGNSNKFDDLLWQFRELCDAYDGWPVFYQVTQKYLPSFLEQGLDLYKLGEEAIVTLEQFELQSSQYRSLRQSHAKAQRDGLSFAVVEAHQVEGILPQLEVISSTWLNEKQGREKGFSVGYFSADYLCSAPMALVYSKGVIVAFSNIWASAAKVEFSVDLMRYDPKLSSSNIMDYLFTELLQWGKQQGYQTFNLGMAPMSGLTDRALVPFWTKLAKEVYKRGSKFYNFQGLRRYKEKFNPTWEAKYLICYGGLSLPIVVGSLVTLSSRGATGVFKK</sequence>
<feature type="transmembrane region" description="Helical" evidence="14">
    <location>
        <begin position="159"/>
        <end position="182"/>
    </location>
</feature>
<evidence type="ECO:0000256" key="9">
    <source>
        <dbReference type="ARBA" id="ARBA00023098"/>
    </source>
</evidence>
<evidence type="ECO:0000256" key="12">
    <source>
        <dbReference type="ARBA" id="ARBA00031899"/>
    </source>
</evidence>
<evidence type="ECO:0000256" key="5">
    <source>
        <dbReference type="ARBA" id="ARBA00022475"/>
    </source>
</evidence>
<dbReference type="GO" id="GO:0046677">
    <property type="term" value="P:response to antibiotic"/>
    <property type="evidence" value="ECO:0007669"/>
    <property type="project" value="UniProtKB-KW"/>
</dbReference>
<dbReference type="GO" id="GO:0050071">
    <property type="term" value="F:phosphatidylglycerol lysyltransferase activity"/>
    <property type="evidence" value="ECO:0007669"/>
    <property type="project" value="UniProtKB-EC"/>
</dbReference>
<evidence type="ECO:0000313" key="17">
    <source>
        <dbReference type="Proteomes" id="UP000255061"/>
    </source>
</evidence>
<evidence type="ECO:0000259" key="15">
    <source>
        <dbReference type="Pfam" id="PF09924"/>
    </source>
</evidence>
<evidence type="ECO:0000256" key="10">
    <source>
        <dbReference type="ARBA" id="ARBA00023136"/>
    </source>
</evidence>
<dbReference type="EC" id="2.3.2.3" evidence="3"/>
<keyword evidence="10 14" id="KW-0472">Membrane</keyword>
<reference evidence="16 17" key="1">
    <citation type="submission" date="2018-06" db="EMBL/GenBank/DDBJ databases">
        <authorList>
            <consortium name="Pathogen Informatics"/>
            <person name="Doyle S."/>
        </authorList>
    </citation>
    <scope>NUCLEOTIDE SEQUENCE [LARGE SCALE GENOMIC DNA]</scope>
    <source>
        <strain evidence="16 17">NCTC10736</strain>
    </source>
</reference>
<keyword evidence="5" id="KW-1003">Cell membrane</keyword>
<dbReference type="InterPro" id="IPR051211">
    <property type="entry name" value="PG_lysyltransferase"/>
</dbReference>
<evidence type="ECO:0000256" key="13">
    <source>
        <dbReference type="ARBA" id="ARBA00047540"/>
    </source>
</evidence>
<dbReference type="GO" id="GO:0006629">
    <property type="term" value="P:lipid metabolic process"/>
    <property type="evidence" value="ECO:0007669"/>
    <property type="project" value="UniProtKB-KW"/>
</dbReference>
<dbReference type="InterPro" id="IPR022791">
    <property type="entry name" value="L-PG_synthase/AglD"/>
</dbReference>
<evidence type="ECO:0000256" key="4">
    <source>
        <dbReference type="ARBA" id="ARBA00021546"/>
    </source>
</evidence>
<dbReference type="Pfam" id="PF09924">
    <property type="entry name" value="LPG_synthase_C"/>
    <property type="match status" value="1"/>
</dbReference>
<keyword evidence="8 14" id="KW-1133">Transmembrane helix</keyword>
<feature type="transmembrane region" description="Helical" evidence="14">
    <location>
        <begin position="230"/>
        <end position="248"/>
    </location>
</feature>
<feature type="transmembrane region" description="Helical" evidence="14">
    <location>
        <begin position="447"/>
        <end position="469"/>
    </location>
</feature>
<evidence type="ECO:0000256" key="3">
    <source>
        <dbReference type="ARBA" id="ARBA00012014"/>
    </source>
</evidence>
<dbReference type="InterPro" id="IPR016181">
    <property type="entry name" value="Acyl_CoA_acyltransferase"/>
</dbReference>
<dbReference type="SUPFAM" id="SSF55729">
    <property type="entry name" value="Acyl-CoA N-acyltransferases (Nat)"/>
    <property type="match status" value="1"/>
</dbReference>
<dbReference type="PANTHER" id="PTHR34697:SF2">
    <property type="entry name" value="PHOSPHATIDYLGLYCEROL LYSYLTRANSFERASE"/>
    <property type="match status" value="1"/>
</dbReference>
<dbReference type="NCBIfam" id="NF033480">
    <property type="entry name" value="bifunc_MprF"/>
    <property type="match status" value="1"/>
</dbReference>
<evidence type="ECO:0000256" key="14">
    <source>
        <dbReference type="SAM" id="Phobius"/>
    </source>
</evidence>
<evidence type="ECO:0000256" key="1">
    <source>
        <dbReference type="ARBA" id="ARBA00004651"/>
    </source>
</evidence>
<keyword evidence="6 16" id="KW-0808">Transferase</keyword>
<dbReference type="InterPro" id="IPR024320">
    <property type="entry name" value="LPG_synthase_C"/>
</dbReference>
<evidence type="ECO:0000256" key="6">
    <source>
        <dbReference type="ARBA" id="ARBA00022679"/>
    </source>
</evidence>
<feature type="transmembrane region" description="Helical" evidence="14">
    <location>
        <begin position="489"/>
        <end position="510"/>
    </location>
</feature>
<keyword evidence="7 14" id="KW-0812">Transmembrane</keyword>
<evidence type="ECO:0000256" key="2">
    <source>
        <dbReference type="ARBA" id="ARBA00008627"/>
    </source>
</evidence>
<evidence type="ECO:0000256" key="11">
    <source>
        <dbReference type="ARBA" id="ARBA00023251"/>
    </source>
</evidence>
<protein>
    <recommendedName>
        <fullName evidence="4">Phosphatidylglycerol lysyltransferase</fullName>
        <ecNumber evidence="3">2.3.2.3</ecNumber>
    </recommendedName>
    <alternativeName>
        <fullName evidence="12">Lysylphosphatidylglycerol synthase</fullName>
    </alternativeName>
</protein>
<dbReference type="Proteomes" id="UP000255061">
    <property type="component" value="Unassembled WGS sequence"/>
</dbReference>
<feature type="transmembrane region" description="Helical" evidence="14">
    <location>
        <begin position="6"/>
        <end position="24"/>
    </location>
</feature>
<feature type="domain" description="Phosphatidylglycerol lysyltransferase C-terminal" evidence="15">
    <location>
        <begin position="532"/>
        <end position="822"/>
    </location>
</feature>
<accession>A0A380A6I9</accession>
<gene>
    <name evidence="16" type="primary">mprF</name>
    <name evidence="16" type="ORF">NCTC10736_01635</name>
</gene>
<dbReference type="GO" id="GO:0005886">
    <property type="term" value="C:plasma membrane"/>
    <property type="evidence" value="ECO:0007669"/>
    <property type="project" value="UniProtKB-SubCell"/>
</dbReference>
<feature type="transmembrane region" description="Helical" evidence="14">
    <location>
        <begin position="121"/>
        <end position="147"/>
    </location>
</feature>
<feature type="transmembrane region" description="Helical" evidence="14">
    <location>
        <begin position="284"/>
        <end position="303"/>
    </location>
</feature>
<comment type="catalytic activity">
    <reaction evidence="13">
        <text>L-lysyl-tRNA(Lys) + a 1,2-diacyl-sn-glycero-3-phospho-(1'-sn-glycerol) = a 1,2-diacyl-sn-glycero-3-phospho-1'-(3'-O-L-lysyl)-sn-glycerol + tRNA(Lys)</text>
        <dbReference type="Rhea" id="RHEA:10668"/>
        <dbReference type="Rhea" id="RHEA-COMP:9696"/>
        <dbReference type="Rhea" id="RHEA-COMP:9697"/>
        <dbReference type="ChEBI" id="CHEBI:64716"/>
        <dbReference type="ChEBI" id="CHEBI:75792"/>
        <dbReference type="ChEBI" id="CHEBI:78442"/>
        <dbReference type="ChEBI" id="CHEBI:78529"/>
        <dbReference type="EC" id="2.3.2.3"/>
    </reaction>
</comment>
<feature type="transmembrane region" description="Helical" evidence="14">
    <location>
        <begin position="323"/>
        <end position="343"/>
    </location>
</feature>
<dbReference type="RefSeq" id="WP_115405943.1">
    <property type="nucleotide sequence ID" value="NZ_UGYV01000001.1"/>
</dbReference>
<dbReference type="GO" id="GO:0055091">
    <property type="term" value="P:phospholipid homeostasis"/>
    <property type="evidence" value="ECO:0007669"/>
    <property type="project" value="TreeGrafter"/>
</dbReference>